<dbReference type="RefSeq" id="WP_001002325.1">
    <property type="nucleotide sequence ID" value="NZ_NFCF01000075.1"/>
</dbReference>
<dbReference type="Pfam" id="PF00753">
    <property type="entry name" value="Lactamase_B"/>
    <property type="match status" value="1"/>
</dbReference>
<evidence type="ECO:0000259" key="1">
    <source>
        <dbReference type="Pfam" id="PF00753"/>
    </source>
</evidence>
<comment type="caution">
    <text evidence="2">The sequence shown here is derived from an EMBL/GenBank/DDBJ whole genome shotgun (WGS) entry which is preliminary data.</text>
</comment>
<dbReference type="GO" id="GO:0016787">
    <property type="term" value="F:hydrolase activity"/>
    <property type="evidence" value="ECO:0007669"/>
    <property type="project" value="UniProtKB-KW"/>
</dbReference>
<dbReference type="InterPro" id="IPR036866">
    <property type="entry name" value="RibonucZ/Hydroxyglut_hydro"/>
</dbReference>
<dbReference type="PANTHER" id="PTHR30619">
    <property type="entry name" value="DNA INTERNALIZATION/COMPETENCE PROTEIN COMEC/REC2"/>
    <property type="match status" value="1"/>
</dbReference>
<dbReference type="InterPro" id="IPR001279">
    <property type="entry name" value="Metallo-B-lactamas"/>
</dbReference>
<gene>
    <name evidence="2" type="ORF">BK699_16990</name>
</gene>
<sequence>MNEIEIKMFPASYGDSFLVTCKGKKNTHILIDMGFMSTYNNSIKQELKAIKEINKEEIDLLIFTHVDEDHILGGMKFFQENGNFNDPQIVAIKEIWYNSYKHLQFKKRQEDKSLSNEEQKLTSLLKTIVERGHAREKGVRTVSGISIGQAFTLSALLHENGYDDIWNKSYNNNVVKLETEFDDKTLKSHYINEEVKIIILSPSQEKLEILDEKWEEYLIKMGCSNINNGNELMDSAFEVYMANLQVKKKKRSVNPISIGAQENIKDIAEQPFDSDTAEINGSSIAFILEFYGKRLLFLGDSHSSVIEQSLKKVLETSGEKKLRFDAVKISHHGSKHNTSPDLLKMIESEKYIISTNGRGKNFSHPDVETIYRIIAFNTLEKTKIIFNYKPFNIYNKINVQGLKEKYNYEIEYTNDSLLSKKEETTKIIIK</sequence>
<protein>
    <submittedName>
        <fullName evidence="2">Zn-dependent hydrolase</fullName>
    </submittedName>
</protein>
<dbReference type="EMBL" id="NFCF01000075">
    <property type="protein sequence ID" value="OTW47532.1"/>
    <property type="molecule type" value="Genomic_DNA"/>
</dbReference>
<dbReference type="AlphaFoldDB" id="A0A242W6F3"/>
<feature type="domain" description="Metallo-beta-lactamase" evidence="1">
    <location>
        <begin position="13"/>
        <end position="80"/>
    </location>
</feature>
<reference evidence="2 3" key="1">
    <citation type="submission" date="2016-10" db="EMBL/GenBank/DDBJ databases">
        <title>Comparative genomics of Bacillus thuringiensis reveals a path to pathogens against multiple invertebrate hosts.</title>
        <authorList>
            <person name="Zheng J."/>
            <person name="Gao Q."/>
            <person name="Liu H."/>
            <person name="Peng D."/>
            <person name="Ruan L."/>
            <person name="Sun M."/>
        </authorList>
    </citation>
    <scope>NUCLEOTIDE SEQUENCE [LARGE SCALE GENOMIC DNA]</scope>
    <source>
        <strain evidence="2">BGSC 4AC1</strain>
    </source>
</reference>
<evidence type="ECO:0000313" key="2">
    <source>
        <dbReference type="EMBL" id="OTW47532.1"/>
    </source>
</evidence>
<dbReference type="PANTHER" id="PTHR30619:SF1">
    <property type="entry name" value="RECOMBINATION PROTEIN 2"/>
    <property type="match status" value="1"/>
</dbReference>
<organism evidence="2 3">
    <name type="scientific">Bacillus thuringiensis serovar mexicanensis</name>
    <dbReference type="NCBI Taxonomy" id="180868"/>
    <lineage>
        <taxon>Bacteria</taxon>
        <taxon>Bacillati</taxon>
        <taxon>Bacillota</taxon>
        <taxon>Bacilli</taxon>
        <taxon>Bacillales</taxon>
        <taxon>Bacillaceae</taxon>
        <taxon>Bacillus</taxon>
        <taxon>Bacillus cereus group</taxon>
    </lineage>
</organism>
<keyword evidence="2" id="KW-0378">Hydrolase</keyword>
<evidence type="ECO:0000313" key="3">
    <source>
        <dbReference type="Proteomes" id="UP000195152"/>
    </source>
</evidence>
<accession>A0A242W6F3</accession>
<dbReference type="SUPFAM" id="SSF56281">
    <property type="entry name" value="Metallo-hydrolase/oxidoreductase"/>
    <property type="match status" value="1"/>
</dbReference>
<dbReference type="Proteomes" id="UP000195152">
    <property type="component" value="Unassembled WGS sequence"/>
</dbReference>
<name>A0A242W6F3_BACTU</name>
<dbReference type="InterPro" id="IPR052159">
    <property type="entry name" value="Competence_DNA_uptake"/>
</dbReference>
<dbReference type="Gene3D" id="3.60.15.10">
    <property type="entry name" value="Ribonuclease Z/Hydroxyacylglutathione hydrolase-like"/>
    <property type="match status" value="1"/>
</dbReference>
<proteinExistence type="predicted"/>